<gene>
    <name evidence="2" type="ORF">jaqu_31830</name>
</gene>
<sequence length="101" mass="10581">MKTLMTTALIATLAAPAIAQVDAGPEGAIMHFNQSLEGNDVVTLSVVDTEIVSTRSELKSNVIDRFNASLSGNEVITATPTLVSGEPAFGSDIFEQIDAED</sequence>
<feature type="signal peptide" evidence="1">
    <location>
        <begin position="1"/>
        <end position="19"/>
    </location>
</feature>
<organism evidence="2 3">
    <name type="scientific">Jannaschia aquimarina</name>
    <dbReference type="NCBI Taxonomy" id="935700"/>
    <lineage>
        <taxon>Bacteria</taxon>
        <taxon>Pseudomonadati</taxon>
        <taxon>Pseudomonadota</taxon>
        <taxon>Alphaproteobacteria</taxon>
        <taxon>Rhodobacterales</taxon>
        <taxon>Roseobacteraceae</taxon>
        <taxon>Jannaschia</taxon>
    </lineage>
</organism>
<dbReference type="PATRIC" id="fig|935700.4.peg.3288"/>
<dbReference type="EMBL" id="JYFE01000060">
    <property type="protein sequence ID" value="KIT14858.1"/>
    <property type="molecule type" value="Genomic_DNA"/>
</dbReference>
<dbReference type="RefSeq" id="WP_043919957.1">
    <property type="nucleotide sequence ID" value="NZ_FZPF01000001.1"/>
</dbReference>
<dbReference type="Proteomes" id="UP000032232">
    <property type="component" value="Unassembled WGS sequence"/>
</dbReference>
<keyword evidence="1" id="KW-0732">Signal</keyword>
<evidence type="ECO:0000313" key="2">
    <source>
        <dbReference type="EMBL" id="KIT14858.1"/>
    </source>
</evidence>
<name>A0A0D1D479_9RHOB</name>
<evidence type="ECO:0000313" key="3">
    <source>
        <dbReference type="Proteomes" id="UP000032232"/>
    </source>
</evidence>
<feature type="chain" id="PRO_5002228967" evidence="1">
    <location>
        <begin position="20"/>
        <end position="101"/>
    </location>
</feature>
<accession>A0A0D1D479</accession>
<dbReference type="AlphaFoldDB" id="A0A0D1D479"/>
<keyword evidence="3" id="KW-1185">Reference proteome</keyword>
<evidence type="ECO:0000256" key="1">
    <source>
        <dbReference type="SAM" id="SignalP"/>
    </source>
</evidence>
<comment type="caution">
    <text evidence="2">The sequence shown here is derived from an EMBL/GenBank/DDBJ whole genome shotgun (WGS) entry which is preliminary data.</text>
</comment>
<protein>
    <submittedName>
        <fullName evidence="2">Uncharacterized protein</fullName>
    </submittedName>
</protein>
<proteinExistence type="predicted"/>
<dbReference type="OrthoDB" id="7659418at2"/>
<reference evidence="2 3" key="1">
    <citation type="submission" date="2015-02" db="EMBL/GenBank/DDBJ databases">
        <title>Genome Sequence of Jannaschia aquimarina DSM28248, a member of the Roseobacter clade.</title>
        <authorList>
            <person name="Voget S."/>
            <person name="Daniel R."/>
        </authorList>
    </citation>
    <scope>NUCLEOTIDE SEQUENCE [LARGE SCALE GENOMIC DNA]</scope>
    <source>
        <strain evidence="2 3">GSW-M26</strain>
    </source>
</reference>